<evidence type="ECO:0000313" key="8">
    <source>
        <dbReference type="Proteomes" id="UP001596147"/>
    </source>
</evidence>
<evidence type="ECO:0000313" key="7">
    <source>
        <dbReference type="EMBL" id="MFC5466239.1"/>
    </source>
</evidence>
<evidence type="ECO:0000256" key="3">
    <source>
        <dbReference type="ARBA" id="ARBA00022989"/>
    </source>
</evidence>
<comment type="caution">
    <text evidence="7">The sequence shown here is derived from an EMBL/GenBank/DDBJ whole genome shotgun (WGS) entry which is preliminary data.</text>
</comment>
<evidence type="ECO:0000256" key="5">
    <source>
        <dbReference type="SAM" id="Phobius"/>
    </source>
</evidence>
<proteinExistence type="predicted"/>
<reference evidence="8" key="1">
    <citation type="journal article" date="2019" name="Int. J. Syst. Evol. Microbiol.">
        <title>The Global Catalogue of Microorganisms (GCM) 10K type strain sequencing project: providing services to taxonomists for standard genome sequencing and annotation.</title>
        <authorList>
            <consortium name="The Broad Institute Genomics Platform"/>
            <consortium name="The Broad Institute Genome Sequencing Center for Infectious Disease"/>
            <person name="Wu L."/>
            <person name="Ma J."/>
        </authorList>
    </citation>
    <scope>NUCLEOTIDE SEQUENCE [LARGE SCALE GENOMIC DNA]</scope>
    <source>
        <strain evidence="8">CGMCC 1.12237</strain>
    </source>
</reference>
<feature type="transmembrane region" description="Helical" evidence="5">
    <location>
        <begin position="217"/>
        <end position="238"/>
    </location>
</feature>
<keyword evidence="3 5" id="KW-1133">Transmembrane helix</keyword>
<gene>
    <name evidence="7" type="ORF">ACFPM4_16090</name>
</gene>
<evidence type="ECO:0000259" key="6">
    <source>
        <dbReference type="Pfam" id="PF01061"/>
    </source>
</evidence>
<organism evidence="7 8">
    <name type="scientific">Lederbergia graminis</name>
    <dbReference type="NCBI Taxonomy" id="735518"/>
    <lineage>
        <taxon>Bacteria</taxon>
        <taxon>Bacillati</taxon>
        <taxon>Bacillota</taxon>
        <taxon>Bacilli</taxon>
        <taxon>Bacillales</taxon>
        <taxon>Bacillaceae</taxon>
        <taxon>Lederbergia</taxon>
    </lineage>
</organism>
<feature type="transmembrane region" description="Helical" evidence="5">
    <location>
        <begin position="20"/>
        <end position="44"/>
    </location>
</feature>
<evidence type="ECO:0000256" key="1">
    <source>
        <dbReference type="ARBA" id="ARBA00004141"/>
    </source>
</evidence>
<feature type="transmembrane region" description="Helical" evidence="5">
    <location>
        <begin position="131"/>
        <end position="156"/>
    </location>
</feature>
<dbReference type="Proteomes" id="UP001596147">
    <property type="component" value="Unassembled WGS sequence"/>
</dbReference>
<evidence type="ECO:0000256" key="2">
    <source>
        <dbReference type="ARBA" id="ARBA00022692"/>
    </source>
</evidence>
<dbReference type="EMBL" id="JBHSMC010000023">
    <property type="protein sequence ID" value="MFC5466239.1"/>
    <property type="molecule type" value="Genomic_DNA"/>
</dbReference>
<feature type="transmembrane region" description="Helical" evidence="5">
    <location>
        <begin position="56"/>
        <end position="75"/>
    </location>
</feature>
<accession>A0ABW0LKF8</accession>
<sequence>MRVLSTIKFTAIRMLRNYVVLLLLLVVPIILITVFSFILSGIVASDTGEPMIYVNTMQMILVFQLFSGSIVMYLIHTDLFTENKTRIYALPFNQTMYAFSIMMCGIVYSIFLGVILMVYAQLVLSVVWASWLWMLYILFLLAVLSIIVCLIFIFSVKNYKIAERLSEVYGVGFVILAGFFFPMPANAVFEFLGSYGNPLALSISAVHEMSQSNTGEAWLQANTLLGAIIVLFIVMLVLGRRRMV</sequence>
<protein>
    <submittedName>
        <fullName evidence="7">ABC transporter permease</fullName>
    </submittedName>
</protein>
<comment type="subcellular location">
    <subcellularLocation>
        <location evidence="1">Membrane</location>
        <topology evidence="1">Multi-pass membrane protein</topology>
    </subcellularLocation>
</comment>
<keyword evidence="4 5" id="KW-0472">Membrane</keyword>
<keyword evidence="8" id="KW-1185">Reference proteome</keyword>
<feature type="domain" description="ABC-2 type transporter transmembrane" evidence="6">
    <location>
        <begin position="7"/>
        <end position="206"/>
    </location>
</feature>
<evidence type="ECO:0000256" key="4">
    <source>
        <dbReference type="ARBA" id="ARBA00023136"/>
    </source>
</evidence>
<feature type="transmembrane region" description="Helical" evidence="5">
    <location>
        <begin position="96"/>
        <end position="119"/>
    </location>
</feature>
<dbReference type="RefSeq" id="WP_382353974.1">
    <property type="nucleotide sequence ID" value="NZ_JBHSMC010000023.1"/>
</dbReference>
<keyword evidence="2 5" id="KW-0812">Transmembrane</keyword>
<feature type="transmembrane region" description="Helical" evidence="5">
    <location>
        <begin position="168"/>
        <end position="189"/>
    </location>
</feature>
<dbReference type="Pfam" id="PF01061">
    <property type="entry name" value="ABC2_membrane"/>
    <property type="match status" value="1"/>
</dbReference>
<dbReference type="InterPro" id="IPR013525">
    <property type="entry name" value="ABC2_TM"/>
</dbReference>
<name>A0ABW0LKF8_9BACI</name>